<feature type="transmembrane region" description="Helical" evidence="8">
    <location>
        <begin position="264"/>
        <end position="284"/>
    </location>
</feature>
<evidence type="ECO:0000256" key="8">
    <source>
        <dbReference type="SAM" id="Phobius"/>
    </source>
</evidence>
<feature type="transmembrane region" description="Helical" evidence="8">
    <location>
        <begin position="386"/>
        <end position="404"/>
    </location>
</feature>
<feature type="transmembrane region" description="Helical" evidence="8">
    <location>
        <begin position="136"/>
        <end position="160"/>
    </location>
</feature>
<dbReference type="SUPFAM" id="SSF103473">
    <property type="entry name" value="MFS general substrate transporter"/>
    <property type="match status" value="1"/>
</dbReference>
<evidence type="ECO:0000313" key="10">
    <source>
        <dbReference type="EMBL" id="MDK9498145.1"/>
    </source>
</evidence>
<evidence type="ECO:0000256" key="4">
    <source>
        <dbReference type="ARBA" id="ARBA00022692"/>
    </source>
</evidence>
<protein>
    <submittedName>
        <fullName evidence="10">MFS transporter</fullName>
    </submittedName>
</protein>
<dbReference type="EMBL" id="JASITI010000026">
    <property type="protein sequence ID" value="MDK9498145.1"/>
    <property type="molecule type" value="Genomic_DNA"/>
</dbReference>
<feature type="domain" description="Major facilitator superfamily (MFS) profile" evidence="9">
    <location>
        <begin position="1"/>
        <end position="408"/>
    </location>
</feature>
<feature type="transmembrane region" description="Helical" evidence="8">
    <location>
        <begin position="12"/>
        <end position="32"/>
    </location>
</feature>
<feature type="transmembrane region" description="Helical" evidence="8">
    <location>
        <begin position="166"/>
        <end position="187"/>
    </location>
</feature>
<dbReference type="Gene3D" id="1.20.1250.20">
    <property type="entry name" value="MFS general substrate transporter like domains"/>
    <property type="match status" value="2"/>
</dbReference>
<sequence>MNFRQLHPNIKLRLGIGFVQRMLGIMLMPLMVIHLATLYGAAAAGVLTMVVAAAGIAANFVGGHLADVHGRKPLMVAGEVGATLTFALLALANSPWWQSGAATFVLFLLNTALAGAATPAAEAMMIDVSTPENRQLVYTVNYWSINMAFTAGALIGGFFYGDHFALLLAGAAALSLATALVTWWRIAESAPESAKDRAAGVAAMLRGYLAVSRDRVFLRLVGAAILTRAIEVQIGYYIAVRLADDFPEQALAGLEHWFPSVDGVAMLGILRAVNTVLVVGFALFTGSMFRRLSDRTRLYAGIAVFTAGHMVLAVSNSGWVLIAAAVVFTLGEIANVPVKQAILADLVDPAARTKYLAAYGLVPRVGLLIGSVCVTVGAFLSPVGMSVLYGAFGLGAILVYRSLLPLRASRRTTAEHEPQAAPPAAATPAPVPAQNGATS</sequence>
<feature type="transmembrane region" description="Helical" evidence="8">
    <location>
        <begin position="318"/>
        <end position="336"/>
    </location>
</feature>
<name>A0ABT7GWY9_9ACTN</name>
<dbReference type="Proteomes" id="UP001223390">
    <property type="component" value="Unassembled WGS sequence"/>
</dbReference>
<gene>
    <name evidence="10" type="ORF">QEZ40_003094</name>
</gene>
<keyword evidence="5 8" id="KW-1133">Transmembrane helix</keyword>
<evidence type="ECO:0000313" key="11">
    <source>
        <dbReference type="Proteomes" id="UP001223390"/>
    </source>
</evidence>
<keyword evidence="2" id="KW-0813">Transport</keyword>
<feature type="transmembrane region" description="Helical" evidence="8">
    <location>
        <begin position="74"/>
        <end position="92"/>
    </location>
</feature>
<dbReference type="PROSITE" id="PS50850">
    <property type="entry name" value="MFS"/>
    <property type="match status" value="1"/>
</dbReference>
<evidence type="ECO:0000256" key="1">
    <source>
        <dbReference type="ARBA" id="ARBA00004651"/>
    </source>
</evidence>
<evidence type="ECO:0000256" key="7">
    <source>
        <dbReference type="SAM" id="MobiDB-lite"/>
    </source>
</evidence>
<feature type="region of interest" description="Disordered" evidence="7">
    <location>
        <begin position="411"/>
        <end position="439"/>
    </location>
</feature>
<keyword evidence="6 8" id="KW-0472">Membrane</keyword>
<evidence type="ECO:0000256" key="3">
    <source>
        <dbReference type="ARBA" id="ARBA00022475"/>
    </source>
</evidence>
<keyword evidence="11" id="KW-1185">Reference proteome</keyword>
<evidence type="ECO:0000259" key="9">
    <source>
        <dbReference type="PROSITE" id="PS50850"/>
    </source>
</evidence>
<dbReference type="InterPro" id="IPR050171">
    <property type="entry name" value="MFS_Transporters"/>
</dbReference>
<evidence type="ECO:0000256" key="2">
    <source>
        <dbReference type="ARBA" id="ARBA00022448"/>
    </source>
</evidence>
<dbReference type="Pfam" id="PF07690">
    <property type="entry name" value="MFS_1"/>
    <property type="match status" value="1"/>
</dbReference>
<feature type="transmembrane region" description="Helical" evidence="8">
    <location>
        <begin position="296"/>
        <end position="312"/>
    </location>
</feature>
<dbReference type="InterPro" id="IPR011701">
    <property type="entry name" value="MFS"/>
</dbReference>
<proteinExistence type="predicted"/>
<feature type="transmembrane region" description="Helical" evidence="8">
    <location>
        <begin position="38"/>
        <end position="62"/>
    </location>
</feature>
<organism evidence="10 11">
    <name type="scientific">Streptomyces katrae</name>
    <dbReference type="NCBI Taxonomy" id="68223"/>
    <lineage>
        <taxon>Bacteria</taxon>
        <taxon>Bacillati</taxon>
        <taxon>Actinomycetota</taxon>
        <taxon>Actinomycetes</taxon>
        <taxon>Kitasatosporales</taxon>
        <taxon>Streptomycetaceae</taxon>
        <taxon>Streptomyces</taxon>
    </lineage>
</organism>
<evidence type="ECO:0000256" key="6">
    <source>
        <dbReference type="ARBA" id="ARBA00023136"/>
    </source>
</evidence>
<comment type="subcellular location">
    <subcellularLocation>
        <location evidence="1">Cell membrane</location>
        <topology evidence="1">Multi-pass membrane protein</topology>
    </subcellularLocation>
</comment>
<comment type="caution">
    <text evidence="10">The sequence shown here is derived from an EMBL/GenBank/DDBJ whole genome shotgun (WGS) entry which is preliminary data.</text>
</comment>
<evidence type="ECO:0000256" key="5">
    <source>
        <dbReference type="ARBA" id="ARBA00022989"/>
    </source>
</evidence>
<keyword evidence="4 8" id="KW-0812">Transmembrane</keyword>
<keyword evidence="3" id="KW-1003">Cell membrane</keyword>
<feature type="transmembrane region" description="Helical" evidence="8">
    <location>
        <begin position="216"/>
        <end position="239"/>
    </location>
</feature>
<dbReference type="PANTHER" id="PTHR23517:SF3">
    <property type="entry name" value="INTEGRAL MEMBRANE TRANSPORT PROTEIN"/>
    <property type="match status" value="1"/>
</dbReference>
<feature type="transmembrane region" description="Helical" evidence="8">
    <location>
        <begin position="104"/>
        <end position="124"/>
    </location>
</feature>
<dbReference type="InterPro" id="IPR020846">
    <property type="entry name" value="MFS_dom"/>
</dbReference>
<reference evidence="10 11" key="1">
    <citation type="submission" date="2023-05" db="EMBL/GenBank/DDBJ databases">
        <title>Sequencing and Assembly of Streptomyces sp. NP73.</title>
        <authorList>
            <person name="Konwar A.N."/>
            <person name="Saikia K."/>
            <person name="Thakur D."/>
        </authorList>
    </citation>
    <scope>NUCLEOTIDE SEQUENCE [LARGE SCALE GENOMIC DNA]</scope>
    <source>
        <strain evidence="10 11">NP73</strain>
    </source>
</reference>
<dbReference type="InterPro" id="IPR036259">
    <property type="entry name" value="MFS_trans_sf"/>
</dbReference>
<feature type="transmembrane region" description="Helical" evidence="8">
    <location>
        <begin position="356"/>
        <end position="380"/>
    </location>
</feature>
<dbReference type="RefSeq" id="WP_285343826.1">
    <property type="nucleotide sequence ID" value="NZ_JASITI010000026.1"/>
</dbReference>
<accession>A0ABT7GWY9</accession>
<dbReference type="PANTHER" id="PTHR23517">
    <property type="entry name" value="RESISTANCE PROTEIN MDTM, PUTATIVE-RELATED-RELATED"/>
    <property type="match status" value="1"/>
</dbReference>